<dbReference type="Proteomes" id="UP000003460">
    <property type="component" value="Unassembled WGS sequence"/>
</dbReference>
<feature type="region of interest" description="Disordered" evidence="1">
    <location>
        <begin position="1"/>
        <end position="70"/>
    </location>
</feature>
<sequence length="135" mass="14599">MPRRGKGPVAANYKRVAAGKKRSTAGERSNATDKRNSATRGKNATAGKGDAIEKGRDAAAGERRVTAGKKRTAVGESNAFTNVLFHFLEKMGVGRGTFSLFYLPLRANTGHSALRKRKQGQTIPYILSKNRHKTA</sequence>
<comment type="caution">
    <text evidence="2">The sequence shown here is derived from an EMBL/GenBank/DDBJ whole genome shotgun (WGS) entry which is preliminary data.</text>
</comment>
<evidence type="ECO:0000313" key="2">
    <source>
        <dbReference type="EMBL" id="EEX70775.1"/>
    </source>
</evidence>
<keyword evidence="3" id="KW-1185">Reference proteome</keyword>
<dbReference type="EMBL" id="ACIJ02000027">
    <property type="protein sequence ID" value="EEX70775.1"/>
    <property type="molecule type" value="Genomic_DNA"/>
</dbReference>
<protein>
    <submittedName>
        <fullName evidence="2">Uncharacterized protein</fullName>
    </submittedName>
</protein>
<gene>
    <name evidence="2" type="ORF">GCWU000325_02359</name>
</gene>
<dbReference type="AlphaFoldDB" id="C9LJE7"/>
<name>C9LJE7_9BACT</name>
<dbReference type="HOGENOM" id="CLU_1883887_0_0_10"/>
<dbReference type="STRING" id="626522.GCWU000325_02359"/>
<evidence type="ECO:0000256" key="1">
    <source>
        <dbReference type="SAM" id="MobiDB-lite"/>
    </source>
</evidence>
<organism evidence="2 3">
    <name type="scientific">Alloprevotella tannerae ATCC 51259</name>
    <dbReference type="NCBI Taxonomy" id="626522"/>
    <lineage>
        <taxon>Bacteria</taxon>
        <taxon>Pseudomonadati</taxon>
        <taxon>Bacteroidota</taxon>
        <taxon>Bacteroidia</taxon>
        <taxon>Bacteroidales</taxon>
        <taxon>Prevotellaceae</taxon>
        <taxon>Alloprevotella</taxon>
    </lineage>
</organism>
<feature type="compositionally biased region" description="Basic and acidic residues" evidence="1">
    <location>
        <begin position="50"/>
        <end position="65"/>
    </location>
</feature>
<evidence type="ECO:0000313" key="3">
    <source>
        <dbReference type="Proteomes" id="UP000003460"/>
    </source>
</evidence>
<reference evidence="2" key="1">
    <citation type="submission" date="2009-09" db="EMBL/GenBank/DDBJ databases">
        <authorList>
            <person name="Weinstock G."/>
            <person name="Sodergren E."/>
            <person name="Clifton S."/>
            <person name="Fulton L."/>
            <person name="Fulton B."/>
            <person name="Courtney L."/>
            <person name="Fronick C."/>
            <person name="Harrison M."/>
            <person name="Strong C."/>
            <person name="Farmer C."/>
            <person name="Delahaunty K."/>
            <person name="Markovic C."/>
            <person name="Hall O."/>
            <person name="Minx P."/>
            <person name="Tomlinson C."/>
            <person name="Mitreva M."/>
            <person name="Nelson J."/>
            <person name="Hou S."/>
            <person name="Wollam A."/>
            <person name="Pepin K.H."/>
            <person name="Johnson M."/>
            <person name="Bhonagiri V."/>
            <person name="Nash W.E."/>
            <person name="Warren W."/>
            <person name="Chinwalla A."/>
            <person name="Mardis E.R."/>
            <person name="Wilson R.K."/>
        </authorList>
    </citation>
    <scope>NUCLEOTIDE SEQUENCE [LARGE SCALE GENOMIC DNA]</scope>
    <source>
        <strain evidence="2">ATCC 51259</strain>
    </source>
</reference>
<proteinExistence type="predicted"/>
<accession>C9LJE7</accession>